<organism evidence="2 3">
    <name type="scientific">Dreissena polymorpha</name>
    <name type="common">Zebra mussel</name>
    <name type="synonym">Mytilus polymorpha</name>
    <dbReference type="NCBI Taxonomy" id="45954"/>
    <lineage>
        <taxon>Eukaryota</taxon>
        <taxon>Metazoa</taxon>
        <taxon>Spiralia</taxon>
        <taxon>Lophotrochozoa</taxon>
        <taxon>Mollusca</taxon>
        <taxon>Bivalvia</taxon>
        <taxon>Autobranchia</taxon>
        <taxon>Heteroconchia</taxon>
        <taxon>Euheterodonta</taxon>
        <taxon>Imparidentia</taxon>
        <taxon>Neoheterodontei</taxon>
        <taxon>Myida</taxon>
        <taxon>Dreissenoidea</taxon>
        <taxon>Dreissenidae</taxon>
        <taxon>Dreissena</taxon>
    </lineage>
</organism>
<feature type="compositionally biased region" description="Polar residues" evidence="1">
    <location>
        <begin position="40"/>
        <end position="53"/>
    </location>
</feature>
<name>A0A9D4B702_DREPO</name>
<dbReference type="EMBL" id="JAIWYP010000033">
    <property type="protein sequence ID" value="KAH3691588.1"/>
    <property type="molecule type" value="Genomic_DNA"/>
</dbReference>
<evidence type="ECO:0000313" key="3">
    <source>
        <dbReference type="Proteomes" id="UP000828390"/>
    </source>
</evidence>
<dbReference type="Proteomes" id="UP000828390">
    <property type="component" value="Unassembled WGS sequence"/>
</dbReference>
<dbReference type="AlphaFoldDB" id="A0A9D4B702"/>
<gene>
    <name evidence="2" type="ORF">DPMN_190942</name>
</gene>
<reference evidence="2" key="1">
    <citation type="journal article" date="2019" name="bioRxiv">
        <title>The Genome of the Zebra Mussel, Dreissena polymorpha: A Resource for Invasive Species Research.</title>
        <authorList>
            <person name="McCartney M.A."/>
            <person name="Auch B."/>
            <person name="Kono T."/>
            <person name="Mallez S."/>
            <person name="Zhang Y."/>
            <person name="Obille A."/>
            <person name="Becker A."/>
            <person name="Abrahante J.E."/>
            <person name="Garbe J."/>
            <person name="Badalamenti J.P."/>
            <person name="Herman A."/>
            <person name="Mangelson H."/>
            <person name="Liachko I."/>
            <person name="Sullivan S."/>
            <person name="Sone E.D."/>
            <person name="Koren S."/>
            <person name="Silverstein K.A.T."/>
            <person name="Beckman K.B."/>
            <person name="Gohl D.M."/>
        </authorList>
    </citation>
    <scope>NUCLEOTIDE SEQUENCE</scope>
    <source>
        <strain evidence="2">Duluth1</strain>
        <tissue evidence="2">Whole animal</tissue>
    </source>
</reference>
<evidence type="ECO:0000256" key="1">
    <source>
        <dbReference type="SAM" id="MobiDB-lite"/>
    </source>
</evidence>
<feature type="region of interest" description="Disordered" evidence="1">
    <location>
        <begin position="30"/>
        <end position="53"/>
    </location>
</feature>
<sequence>MNPFNLCCDVPLGFENHLIVKDRQLSASSSMTSSLERNALGSSRSTTEASPIS</sequence>
<keyword evidence="3" id="KW-1185">Reference proteome</keyword>
<proteinExistence type="predicted"/>
<protein>
    <submittedName>
        <fullName evidence="2">Uncharacterized protein</fullName>
    </submittedName>
</protein>
<comment type="caution">
    <text evidence="2">The sequence shown here is derived from an EMBL/GenBank/DDBJ whole genome shotgun (WGS) entry which is preliminary data.</text>
</comment>
<evidence type="ECO:0000313" key="2">
    <source>
        <dbReference type="EMBL" id="KAH3691588.1"/>
    </source>
</evidence>
<reference evidence="2" key="2">
    <citation type="submission" date="2020-11" db="EMBL/GenBank/DDBJ databases">
        <authorList>
            <person name="McCartney M.A."/>
            <person name="Auch B."/>
            <person name="Kono T."/>
            <person name="Mallez S."/>
            <person name="Becker A."/>
            <person name="Gohl D.M."/>
            <person name="Silverstein K.A.T."/>
            <person name="Koren S."/>
            <person name="Bechman K.B."/>
            <person name="Herman A."/>
            <person name="Abrahante J.E."/>
            <person name="Garbe J."/>
        </authorList>
    </citation>
    <scope>NUCLEOTIDE SEQUENCE</scope>
    <source>
        <strain evidence="2">Duluth1</strain>
        <tissue evidence="2">Whole animal</tissue>
    </source>
</reference>
<accession>A0A9D4B702</accession>